<keyword evidence="1" id="KW-0479">Metal-binding</keyword>
<feature type="region of interest" description="Disordered" evidence="4">
    <location>
        <begin position="484"/>
        <end position="538"/>
    </location>
</feature>
<name>A0AAD5XUC4_9FUNG</name>
<evidence type="ECO:0000256" key="4">
    <source>
        <dbReference type="SAM" id="MobiDB-lite"/>
    </source>
</evidence>
<dbReference type="PANTHER" id="PTHR47793">
    <property type="entry name" value="HISTONE DEACETYLASE COMPLEX SUBUNIT CTI6"/>
    <property type="match status" value="1"/>
</dbReference>
<dbReference type="Pfam" id="PF20826">
    <property type="entry name" value="PHD_5"/>
    <property type="match status" value="1"/>
</dbReference>
<evidence type="ECO:0000313" key="7">
    <source>
        <dbReference type="Proteomes" id="UP001212152"/>
    </source>
</evidence>
<comment type="caution">
    <text evidence="6">The sequence shown here is derived from an EMBL/GenBank/DDBJ whole genome shotgun (WGS) entry which is preliminary data.</text>
</comment>
<feature type="region of interest" description="Disordered" evidence="4">
    <location>
        <begin position="420"/>
        <end position="446"/>
    </location>
</feature>
<evidence type="ECO:0000256" key="3">
    <source>
        <dbReference type="ARBA" id="ARBA00022833"/>
    </source>
</evidence>
<dbReference type="Proteomes" id="UP001212152">
    <property type="component" value="Unassembled WGS sequence"/>
</dbReference>
<evidence type="ECO:0000259" key="5">
    <source>
        <dbReference type="SMART" id="SM00249"/>
    </source>
</evidence>
<proteinExistence type="predicted"/>
<feature type="region of interest" description="Disordered" evidence="4">
    <location>
        <begin position="97"/>
        <end position="125"/>
    </location>
</feature>
<gene>
    <name evidence="6" type="ORF">HDU87_000384</name>
</gene>
<feature type="compositionally biased region" description="Low complexity" evidence="4">
    <location>
        <begin position="527"/>
        <end position="537"/>
    </location>
</feature>
<feature type="compositionally biased region" description="Acidic residues" evidence="4">
    <location>
        <begin position="19"/>
        <end position="32"/>
    </location>
</feature>
<organism evidence="6 7">
    <name type="scientific">Geranomyces variabilis</name>
    <dbReference type="NCBI Taxonomy" id="109894"/>
    <lineage>
        <taxon>Eukaryota</taxon>
        <taxon>Fungi</taxon>
        <taxon>Fungi incertae sedis</taxon>
        <taxon>Chytridiomycota</taxon>
        <taxon>Chytridiomycota incertae sedis</taxon>
        <taxon>Chytridiomycetes</taxon>
        <taxon>Spizellomycetales</taxon>
        <taxon>Powellomycetaceae</taxon>
        <taxon>Geranomyces</taxon>
    </lineage>
</organism>
<dbReference type="InterPro" id="IPR011011">
    <property type="entry name" value="Znf_FYVE_PHD"/>
</dbReference>
<sequence>MSPSSSRRHSERRLLDSNVESEEDEVEEEEEEDEVTRCVCARIESFGVMVQCEACEVWQHCECMNVHPKKLPKHYYCEECRPEGHSLYLHMAPQRTTSRTREMAAKDAAKQNNGKKRSTMNSREAAQSYADLTLLVEPGSTKRAAAAASAALGSKELYDSTSDDVSAPPTSRRHGSQDDSAMGRAMRRFSGSNSSKSDVKSERKDSVSHSIPADIEPISPEADHPKPSKRKRRSSATGPPDAAAEPERSSKRRADRSEHPELTVNTTSSTKRGSIAYADDAAPPSARGSQRRDTVTEEDLAAVQAPPTNKRKRPEAATRKSSNTTSARAGKGGRPPRQSQSSTGTRGAHKNGSHVAPALVPAASSSLGPGVAAPLAEPPPEDHPVKVRVPNAKSSMGEMNKRVKQMSDYITRLQIAMAGEMPSPTSTSSASGSGGGGCSGKPPRTTTVGVDAVLKTEFVSSTSGATTTTTTTTAQFMFSTAPTVPGTPLAGGGVGSGVMTQSPTGLDEPPRSPPQTPAKELPPPLPSQSQSQPPRQQEWFEMLDHLNLKLIKFQERFGSLSKR</sequence>
<dbReference type="SMART" id="SM00249">
    <property type="entry name" value="PHD"/>
    <property type="match status" value="1"/>
</dbReference>
<dbReference type="PANTHER" id="PTHR47793:SF1">
    <property type="entry name" value="HISTONE DEACETYLASE COMPLEX SUBUNIT CTI6"/>
    <property type="match status" value="1"/>
</dbReference>
<dbReference type="AlphaFoldDB" id="A0AAD5XUC4"/>
<feature type="region of interest" description="Disordered" evidence="4">
    <location>
        <begin position="152"/>
        <end position="401"/>
    </location>
</feature>
<feature type="compositionally biased region" description="Basic and acidic residues" evidence="4">
    <location>
        <begin position="99"/>
        <end position="109"/>
    </location>
</feature>
<feature type="region of interest" description="Disordered" evidence="4">
    <location>
        <begin position="1"/>
        <end position="32"/>
    </location>
</feature>
<dbReference type="InterPro" id="IPR053051">
    <property type="entry name" value="HDAC_complex_subunit"/>
</dbReference>
<evidence type="ECO:0000256" key="2">
    <source>
        <dbReference type="ARBA" id="ARBA00022771"/>
    </source>
</evidence>
<keyword evidence="7" id="KW-1185">Reference proteome</keyword>
<reference evidence="6" key="1">
    <citation type="submission" date="2020-05" db="EMBL/GenBank/DDBJ databases">
        <title>Phylogenomic resolution of chytrid fungi.</title>
        <authorList>
            <person name="Stajich J.E."/>
            <person name="Amses K."/>
            <person name="Simmons R."/>
            <person name="Seto K."/>
            <person name="Myers J."/>
            <person name="Bonds A."/>
            <person name="Quandt C.A."/>
            <person name="Barry K."/>
            <person name="Liu P."/>
            <person name="Grigoriev I."/>
            <person name="Longcore J.E."/>
            <person name="James T.Y."/>
        </authorList>
    </citation>
    <scope>NUCLEOTIDE SEQUENCE</scope>
    <source>
        <strain evidence="6">JEL0379</strain>
    </source>
</reference>
<dbReference type="PROSITE" id="PS01359">
    <property type="entry name" value="ZF_PHD_1"/>
    <property type="match status" value="1"/>
</dbReference>
<feature type="compositionally biased region" description="Pro residues" evidence="4">
    <location>
        <begin position="511"/>
        <end position="526"/>
    </location>
</feature>
<dbReference type="EMBL" id="JADGJQ010000010">
    <property type="protein sequence ID" value="KAJ3182044.1"/>
    <property type="molecule type" value="Genomic_DNA"/>
</dbReference>
<dbReference type="SUPFAM" id="SSF57903">
    <property type="entry name" value="FYVE/PHD zinc finger"/>
    <property type="match status" value="1"/>
</dbReference>
<evidence type="ECO:0000313" key="6">
    <source>
        <dbReference type="EMBL" id="KAJ3182044.1"/>
    </source>
</evidence>
<dbReference type="Gene3D" id="3.30.40.10">
    <property type="entry name" value="Zinc/RING finger domain, C3HC4 (zinc finger)"/>
    <property type="match status" value="1"/>
</dbReference>
<keyword evidence="2" id="KW-0863">Zinc-finger</keyword>
<accession>A0AAD5XUC4</accession>
<evidence type="ECO:0000256" key="1">
    <source>
        <dbReference type="ARBA" id="ARBA00022723"/>
    </source>
</evidence>
<dbReference type="InterPro" id="IPR019786">
    <property type="entry name" value="Zinc_finger_PHD-type_CS"/>
</dbReference>
<dbReference type="GO" id="GO:0008270">
    <property type="term" value="F:zinc ion binding"/>
    <property type="evidence" value="ECO:0007669"/>
    <property type="project" value="UniProtKB-KW"/>
</dbReference>
<dbReference type="InterPro" id="IPR001965">
    <property type="entry name" value="Znf_PHD"/>
</dbReference>
<feature type="compositionally biased region" description="Low complexity" evidence="4">
    <location>
        <begin position="353"/>
        <end position="367"/>
    </location>
</feature>
<feature type="compositionally biased region" description="Polar residues" evidence="4">
    <location>
        <begin position="263"/>
        <end position="272"/>
    </location>
</feature>
<feature type="compositionally biased region" description="Basic residues" evidence="4">
    <location>
        <begin position="1"/>
        <end position="11"/>
    </location>
</feature>
<feature type="compositionally biased region" description="Low complexity" evidence="4">
    <location>
        <begin position="422"/>
        <end position="431"/>
    </location>
</feature>
<protein>
    <recommendedName>
        <fullName evidence="5">Zinc finger PHD-type domain-containing protein</fullName>
    </recommendedName>
</protein>
<feature type="domain" description="Zinc finger PHD-type" evidence="5">
    <location>
        <begin position="37"/>
        <end position="81"/>
    </location>
</feature>
<keyword evidence="3" id="KW-0862">Zinc</keyword>
<dbReference type="InterPro" id="IPR013083">
    <property type="entry name" value="Znf_RING/FYVE/PHD"/>
</dbReference>
<feature type="compositionally biased region" description="Basic and acidic residues" evidence="4">
    <location>
        <begin position="197"/>
        <end position="207"/>
    </location>
</feature>